<gene>
    <name evidence="2" type="ORF">SAMN05421812_103177</name>
</gene>
<dbReference type="InterPro" id="IPR011766">
    <property type="entry name" value="TPP_enzyme_TPP-bd"/>
</dbReference>
<dbReference type="RefSeq" id="WP_089246502.1">
    <property type="nucleotide sequence ID" value="NZ_FZPH01000003.1"/>
</dbReference>
<feature type="domain" description="Thiamine pyrophosphate enzyme TPP-binding" evidence="1">
    <location>
        <begin position="34"/>
        <end position="81"/>
    </location>
</feature>
<keyword evidence="3" id="KW-1185">Reference proteome</keyword>
<reference evidence="2 3" key="1">
    <citation type="submission" date="2017-06" db="EMBL/GenBank/DDBJ databases">
        <authorList>
            <person name="Kim H.J."/>
            <person name="Triplett B.A."/>
        </authorList>
    </citation>
    <scope>NUCLEOTIDE SEQUENCE [LARGE SCALE GENOMIC DNA]</scope>
    <source>
        <strain evidence="2 3">CGMCC 4.5593</strain>
    </source>
</reference>
<organism evidence="2 3">
    <name type="scientific">Asanoa hainanensis</name>
    <dbReference type="NCBI Taxonomy" id="560556"/>
    <lineage>
        <taxon>Bacteria</taxon>
        <taxon>Bacillati</taxon>
        <taxon>Actinomycetota</taxon>
        <taxon>Actinomycetes</taxon>
        <taxon>Micromonosporales</taxon>
        <taxon>Micromonosporaceae</taxon>
        <taxon>Asanoa</taxon>
    </lineage>
</organism>
<evidence type="ECO:0000313" key="3">
    <source>
        <dbReference type="Proteomes" id="UP000198362"/>
    </source>
</evidence>
<accession>A0A239JY37</accession>
<sequence length="102" mass="10951">MIGELIRRTGVDPLAGAIPPQVEVEFMAGVRIRQSGVQLGDYDITAYARAFGAHGYRLDGPAQFASTLERALAENGVSIIDAPVDYSHSTDIAAQLHEEVLI</sequence>
<dbReference type="EMBL" id="FZPH01000003">
    <property type="protein sequence ID" value="SNT10398.1"/>
    <property type="molecule type" value="Genomic_DNA"/>
</dbReference>
<dbReference type="GO" id="GO:0030976">
    <property type="term" value="F:thiamine pyrophosphate binding"/>
    <property type="evidence" value="ECO:0007669"/>
    <property type="project" value="InterPro"/>
</dbReference>
<dbReference type="Proteomes" id="UP000198362">
    <property type="component" value="Unassembled WGS sequence"/>
</dbReference>
<evidence type="ECO:0000313" key="2">
    <source>
        <dbReference type="EMBL" id="SNT10398.1"/>
    </source>
</evidence>
<dbReference type="GO" id="GO:0000287">
    <property type="term" value="F:magnesium ion binding"/>
    <property type="evidence" value="ECO:0007669"/>
    <property type="project" value="UniProtKB-ARBA"/>
</dbReference>
<evidence type="ECO:0000259" key="1">
    <source>
        <dbReference type="Pfam" id="PF02775"/>
    </source>
</evidence>
<dbReference type="Gene3D" id="3.40.50.970">
    <property type="match status" value="1"/>
</dbReference>
<dbReference type="InterPro" id="IPR029061">
    <property type="entry name" value="THDP-binding"/>
</dbReference>
<protein>
    <submittedName>
        <fullName evidence="2">Thiamine pyrophosphate enzyme, C-terminal TPP binding domain</fullName>
    </submittedName>
</protein>
<dbReference type="GO" id="GO:0003824">
    <property type="term" value="F:catalytic activity"/>
    <property type="evidence" value="ECO:0007669"/>
    <property type="project" value="InterPro"/>
</dbReference>
<dbReference type="Pfam" id="PF02775">
    <property type="entry name" value="TPP_enzyme_C"/>
    <property type="match status" value="1"/>
</dbReference>
<proteinExistence type="predicted"/>
<name>A0A239JY37_9ACTN</name>
<dbReference type="AlphaFoldDB" id="A0A239JY37"/>
<dbReference type="SUPFAM" id="SSF52518">
    <property type="entry name" value="Thiamin diphosphate-binding fold (THDP-binding)"/>
    <property type="match status" value="1"/>
</dbReference>